<evidence type="ECO:0000313" key="4">
    <source>
        <dbReference type="Proteomes" id="UP001518989"/>
    </source>
</evidence>
<comment type="caution">
    <text evidence="3">The sequence shown here is derived from an EMBL/GenBank/DDBJ whole genome shotgun (WGS) entry which is preliminary data.</text>
</comment>
<comment type="similarity">
    <text evidence="1">Belongs to the amidase family.</text>
</comment>
<evidence type="ECO:0000313" key="3">
    <source>
        <dbReference type="EMBL" id="MBO1078465.1"/>
    </source>
</evidence>
<accession>A0ABS3KLY9</accession>
<name>A0ABS3KLY9_9PROT</name>
<dbReference type="InterPro" id="IPR036928">
    <property type="entry name" value="AS_sf"/>
</dbReference>
<evidence type="ECO:0000259" key="2">
    <source>
        <dbReference type="Pfam" id="PF01425"/>
    </source>
</evidence>
<dbReference type="PANTHER" id="PTHR11895">
    <property type="entry name" value="TRANSAMIDASE"/>
    <property type="match status" value="1"/>
</dbReference>
<dbReference type="Gene3D" id="3.90.1300.10">
    <property type="entry name" value="Amidase signature (AS) domain"/>
    <property type="match status" value="1"/>
</dbReference>
<dbReference type="EMBL" id="JACTNG010000002">
    <property type="protein sequence ID" value="MBO1078465.1"/>
    <property type="molecule type" value="Genomic_DNA"/>
</dbReference>
<keyword evidence="4" id="KW-1185">Reference proteome</keyword>
<reference evidence="3 4" key="1">
    <citation type="submission" date="2020-09" db="EMBL/GenBank/DDBJ databases">
        <title>Roseomonas.</title>
        <authorList>
            <person name="Zhu W."/>
        </authorList>
    </citation>
    <scope>NUCLEOTIDE SEQUENCE [LARGE SCALE GENOMIC DNA]</scope>
    <source>
        <strain evidence="3 4">573</strain>
    </source>
</reference>
<dbReference type="SUPFAM" id="SSF75304">
    <property type="entry name" value="Amidase signature (AS) enzymes"/>
    <property type="match status" value="1"/>
</dbReference>
<dbReference type="Pfam" id="PF01425">
    <property type="entry name" value="Amidase"/>
    <property type="match status" value="1"/>
</dbReference>
<feature type="domain" description="Amidase" evidence="2">
    <location>
        <begin position="38"/>
        <end position="446"/>
    </location>
</feature>
<dbReference type="PANTHER" id="PTHR11895:SF7">
    <property type="entry name" value="GLUTAMYL-TRNA(GLN) AMIDOTRANSFERASE SUBUNIT A, MITOCHONDRIAL"/>
    <property type="match status" value="1"/>
</dbReference>
<proteinExistence type="inferred from homology"/>
<dbReference type="InterPro" id="IPR023631">
    <property type="entry name" value="Amidase_dom"/>
</dbReference>
<dbReference type="RefSeq" id="WP_207415888.1">
    <property type="nucleotide sequence ID" value="NZ_CP061178.1"/>
</dbReference>
<dbReference type="Proteomes" id="UP001518989">
    <property type="component" value="Unassembled WGS sequence"/>
</dbReference>
<organism evidence="3 4">
    <name type="scientific">Roseomonas haemaphysalidis</name>
    <dbReference type="NCBI Taxonomy" id="2768162"/>
    <lineage>
        <taxon>Bacteria</taxon>
        <taxon>Pseudomonadati</taxon>
        <taxon>Pseudomonadota</taxon>
        <taxon>Alphaproteobacteria</taxon>
        <taxon>Acetobacterales</taxon>
        <taxon>Roseomonadaceae</taxon>
        <taxon>Roseomonas</taxon>
    </lineage>
</organism>
<evidence type="ECO:0000256" key="1">
    <source>
        <dbReference type="ARBA" id="ARBA00009199"/>
    </source>
</evidence>
<protein>
    <submittedName>
        <fullName evidence="3">Amidase</fullName>
    </submittedName>
</protein>
<dbReference type="InterPro" id="IPR000120">
    <property type="entry name" value="Amidase"/>
</dbReference>
<sequence>MSTATLAAEATTTPIHRLTATELARRYRQGSLKPSVALEAILARIAQANPVVNAFATLDESGARQAAAQADARFAAGQPLGPFDGIPVSIKDNITVAGLRCAWGSETFADFVPQQDETPVARLRTQGAVILGKTNVSEFTLGRGNVSTELFGTTRNPYDPALTSGASSGGAVSAVSSGMGPVALGTDGGGSIRRPAGYTGLLGLKPSVGRVARSGGLPVILHDAEIIGPIARTTDDLAMALAAIQGPLDEDRGSMAFRADEGEPPARPMRILYVPRFGDWPVDAPIAEACAAAAENLRALGHIVEQGTLPADLALFEKNWPNVGAAGLAWLLRGKEWRGRVGKIYEEMIEKGMALSAMDYQDALQAFRDIQAQFARFFRDYDLMMTPSSGALQWKAEEFGPPHHRAFTGIVNLASLPGISIPADPSPAGLPIGFQLVAPYGGDWTLVAMARQYEAAHPWADRWPAL</sequence>
<gene>
    <name evidence="3" type="ORF">IAI61_05440</name>
</gene>